<evidence type="ECO:0000256" key="1">
    <source>
        <dbReference type="ARBA" id="ARBA00004123"/>
    </source>
</evidence>
<evidence type="ECO:0000256" key="5">
    <source>
        <dbReference type="ARBA" id="ARBA00023242"/>
    </source>
</evidence>
<protein>
    <submittedName>
        <fullName evidence="9">Uncharacterized protein</fullName>
    </submittedName>
</protein>
<dbReference type="GO" id="GO:0045944">
    <property type="term" value="P:positive regulation of transcription by RNA polymerase II"/>
    <property type="evidence" value="ECO:0007669"/>
    <property type="project" value="InterPro"/>
</dbReference>
<dbReference type="PANTHER" id="PTHR48019">
    <property type="entry name" value="SERUM RESPONSE FACTOR HOMOLOG"/>
    <property type="match status" value="1"/>
</dbReference>
<keyword evidence="4" id="KW-0804">Transcription</keyword>
<dbReference type="AlphaFoldDB" id="A0A835HVG6"/>
<keyword evidence="6" id="KW-0175">Coiled coil</keyword>
<dbReference type="InterPro" id="IPR033896">
    <property type="entry name" value="MEF2-like_N"/>
</dbReference>
<accession>A0A835HVG6</accession>
<dbReference type="PRINTS" id="PR00404">
    <property type="entry name" value="MADSDOMAIN"/>
</dbReference>
<comment type="caution">
    <text evidence="9">The sequence shown here is derived from an EMBL/GenBank/DDBJ whole genome shotgun (WGS) entry which is preliminary data.</text>
</comment>
<name>A0A835HVG6_9MAGN</name>
<dbReference type="GO" id="GO:0046983">
    <property type="term" value="F:protein dimerization activity"/>
    <property type="evidence" value="ECO:0007669"/>
    <property type="project" value="InterPro"/>
</dbReference>
<reference evidence="9 10" key="1">
    <citation type="submission" date="2020-10" db="EMBL/GenBank/DDBJ databases">
        <title>The Coptis chinensis genome and diversification of protoberbering-type alkaloids.</title>
        <authorList>
            <person name="Wang B."/>
            <person name="Shu S."/>
            <person name="Song C."/>
            <person name="Liu Y."/>
        </authorList>
    </citation>
    <scope>NUCLEOTIDE SEQUENCE [LARGE SCALE GENOMIC DNA]</scope>
    <source>
        <strain evidence="9">HL-2020</strain>
        <tissue evidence="9">Leaf</tissue>
    </source>
</reference>
<organism evidence="9 10">
    <name type="scientific">Coptis chinensis</name>
    <dbReference type="NCBI Taxonomy" id="261450"/>
    <lineage>
        <taxon>Eukaryota</taxon>
        <taxon>Viridiplantae</taxon>
        <taxon>Streptophyta</taxon>
        <taxon>Embryophyta</taxon>
        <taxon>Tracheophyta</taxon>
        <taxon>Spermatophyta</taxon>
        <taxon>Magnoliopsida</taxon>
        <taxon>Ranunculales</taxon>
        <taxon>Ranunculaceae</taxon>
        <taxon>Coptidoideae</taxon>
        <taxon>Coptis</taxon>
    </lineage>
</organism>
<keyword evidence="2" id="KW-0805">Transcription regulation</keyword>
<dbReference type="Proteomes" id="UP000631114">
    <property type="component" value="Unassembled WGS sequence"/>
</dbReference>
<dbReference type="CDD" id="cd00265">
    <property type="entry name" value="MADS_MEF2_like"/>
    <property type="match status" value="1"/>
</dbReference>
<gene>
    <name evidence="9" type="ORF">IFM89_029282</name>
</gene>
<dbReference type="Pfam" id="PF00319">
    <property type="entry name" value="SRF-TF"/>
    <property type="match status" value="1"/>
</dbReference>
<feature type="domain" description="MADS-box" evidence="7">
    <location>
        <begin position="1"/>
        <end position="61"/>
    </location>
</feature>
<evidence type="ECO:0000256" key="2">
    <source>
        <dbReference type="ARBA" id="ARBA00023015"/>
    </source>
</evidence>
<dbReference type="InterPro" id="IPR002100">
    <property type="entry name" value="TF_MADSbox"/>
</dbReference>
<proteinExistence type="predicted"/>
<evidence type="ECO:0000259" key="8">
    <source>
        <dbReference type="PROSITE" id="PS51297"/>
    </source>
</evidence>
<keyword evidence="10" id="KW-1185">Reference proteome</keyword>
<dbReference type="InterPro" id="IPR036879">
    <property type="entry name" value="TF_MADSbox_sf"/>
</dbReference>
<dbReference type="SMART" id="SM00432">
    <property type="entry name" value="MADS"/>
    <property type="match status" value="1"/>
</dbReference>
<evidence type="ECO:0000313" key="10">
    <source>
        <dbReference type="Proteomes" id="UP000631114"/>
    </source>
</evidence>
<dbReference type="PROSITE" id="PS50066">
    <property type="entry name" value="MADS_BOX_2"/>
    <property type="match status" value="1"/>
</dbReference>
<feature type="domain" description="K-box" evidence="8">
    <location>
        <begin position="87"/>
        <end position="175"/>
    </location>
</feature>
<dbReference type="GO" id="GO:0005634">
    <property type="term" value="C:nucleus"/>
    <property type="evidence" value="ECO:0007669"/>
    <property type="project" value="UniProtKB-SubCell"/>
</dbReference>
<comment type="subcellular location">
    <subcellularLocation>
        <location evidence="1">Nucleus</location>
    </subcellularLocation>
</comment>
<dbReference type="PROSITE" id="PS51297">
    <property type="entry name" value="K_BOX"/>
    <property type="match status" value="1"/>
</dbReference>
<evidence type="ECO:0000313" key="9">
    <source>
        <dbReference type="EMBL" id="KAF9606825.1"/>
    </source>
</evidence>
<evidence type="ECO:0000259" key="7">
    <source>
        <dbReference type="PROSITE" id="PS50066"/>
    </source>
</evidence>
<dbReference type="GO" id="GO:0003700">
    <property type="term" value="F:DNA-binding transcription factor activity"/>
    <property type="evidence" value="ECO:0007669"/>
    <property type="project" value="InterPro"/>
</dbReference>
<dbReference type="GO" id="GO:0000977">
    <property type="term" value="F:RNA polymerase II transcription regulatory region sequence-specific DNA binding"/>
    <property type="evidence" value="ECO:0007669"/>
    <property type="project" value="InterPro"/>
</dbReference>
<dbReference type="Pfam" id="PF01486">
    <property type="entry name" value="K-box"/>
    <property type="match status" value="1"/>
</dbReference>
<evidence type="ECO:0000256" key="6">
    <source>
        <dbReference type="SAM" id="Coils"/>
    </source>
</evidence>
<dbReference type="OrthoDB" id="1898716at2759"/>
<sequence>MGRGKVELKRIENTTSRQVTFSKRRNGLLKKAFELSILCDAEVALVIISPTDKRFQFSSHDIGRTIERYRSEVAGLPQPSDQSSRSVESWRTEIEELKKAIDEMEARNMHFAGDNLLSLDIKDLKQLERQLKTGVERIRARKMMLLICGYIFNHHYCQLRCLQLCFFWLSALPVNLVPRAQLCFLGFAGVWDFGCFPSPGMYASVKLIEV</sequence>
<dbReference type="Gene3D" id="3.40.1810.10">
    <property type="entry name" value="Transcription factor, MADS-box"/>
    <property type="match status" value="1"/>
</dbReference>
<dbReference type="EMBL" id="JADFTS010000005">
    <property type="protein sequence ID" value="KAF9606825.1"/>
    <property type="molecule type" value="Genomic_DNA"/>
</dbReference>
<evidence type="ECO:0000256" key="3">
    <source>
        <dbReference type="ARBA" id="ARBA00023125"/>
    </source>
</evidence>
<keyword evidence="5" id="KW-0539">Nucleus</keyword>
<keyword evidence="3" id="KW-0238">DNA-binding</keyword>
<dbReference type="InterPro" id="IPR002487">
    <property type="entry name" value="TF_Kbox"/>
</dbReference>
<dbReference type="SUPFAM" id="SSF55455">
    <property type="entry name" value="SRF-like"/>
    <property type="match status" value="1"/>
</dbReference>
<feature type="coiled-coil region" evidence="6">
    <location>
        <begin position="87"/>
        <end position="114"/>
    </location>
</feature>
<evidence type="ECO:0000256" key="4">
    <source>
        <dbReference type="ARBA" id="ARBA00023163"/>
    </source>
</evidence>
<dbReference type="InterPro" id="IPR050142">
    <property type="entry name" value="MADS-box/MEF2_TF"/>
</dbReference>